<dbReference type="GO" id="GO:0047938">
    <property type="term" value="F:glucose-6-phosphate 1-epimerase activity"/>
    <property type="evidence" value="ECO:0007669"/>
    <property type="project" value="UniProtKB-UniRule"/>
</dbReference>
<accession>A0A437QSP4</accession>
<dbReference type="EC" id="5.1.3.15" evidence="4"/>
<dbReference type="GO" id="GO:0030246">
    <property type="term" value="F:carbohydrate binding"/>
    <property type="evidence" value="ECO:0007669"/>
    <property type="project" value="UniProtKB-UniRule"/>
</dbReference>
<dbReference type="PANTHER" id="PTHR11122">
    <property type="entry name" value="APOSPORY-ASSOCIATED PROTEIN C-RELATED"/>
    <property type="match status" value="1"/>
</dbReference>
<evidence type="ECO:0000256" key="4">
    <source>
        <dbReference type="PIRNR" id="PIRNR016020"/>
    </source>
</evidence>
<keyword evidence="7" id="KW-1185">Reference proteome</keyword>
<gene>
    <name evidence="6" type="ORF">EOE67_09875</name>
</gene>
<reference evidence="6 7" key="1">
    <citation type="submission" date="2019-01" db="EMBL/GenBank/DDBJ databases">
        <authorList>
            <person name="Chen W.-M."/>
        </authorList>
    </citation>
    <scope>NUCLEOTIDE SEQUENCE [LARGE SCALE GENOMIC DNA]</scope>
    <source>
        <strain evidence="6 7">KYPC3</strain>
    </source>
</reference>
<feature type="active site" evidence="5">
    <location>
        <position position="167"/>
    </location>
</feature>
<evidence type="ECO:0000256" key="2">
    <source>
        <dbReference type="ARBA" id="ARBA00005866"/>
    </source>
</evidence>
<dbReference type="InterPro" id="IPR025532">
    <property type="entry name" value="G6P_1-epimerase"/>
</dbReference>
<feature type="active site" evidence="5">
    <location>
        <position position="267"/>
    </location>
</feature>
<dbReference type="Gene3D" id="2.70.98.10">
    <property type="match status" value="1"/>
</dbReference>
<dbReference type="RefSeq" id="WP_127698930.1">
    <property type="nucleotide sequence ID" value="NZ_SACS01000009.1"/>
</dbReference>
<dbReference type="InterPro" id="IPR014718">
    <property type="entry name" value="GH-type_carb-bd"/>
</dbReference>
<dbReference type="SUPFAM" id="SSF74650">
    <property type="entry name" value="Galactose mutarotase-like"/>
    <property type="match status" value="1"/>
</dbReference>
<organism evidence="6 7">
    <name type="scientific">Rheinheimera riviphila</name>
    <dbReference type="NCBI Taxonomy" id="1834037"/>
    <lineage>
        <taxon>Bacteria</taxon>
        <taxon>Pseudomonadati</taxon>
        <taxon>Pseudomonadota</taxon>
        <taxon>Gammaproteobacteria</taxon>
        <taxon>Chromatiales</taxon>
        <taxon>Chromatiaceae</taxon>
        <taxon>Rheinheimera</taxon>
    </lineage>
</organism>
<name>A0A437QSP4_9GAMM</name>
<dbReference type="EMBL" id="SACS01000009">
    <property type="protein sequence ID" value="RVU37489.1"/>
    <property type="molecule type" value="Genomic_DNA"/>
</dbReference>
<keyword evidence="3 4" id="KW-0413">Isomerase</keyword>
<dbReference type="InterPro" id="IPR011013">
    <property type="entry name" value="Gal_mutarotase_sf_dom"/>
</dbReference>
<sequence length="288" mass="31658">MTSSITEITGFGHLTDLPCWQLRHAGATVVVSSYGAHVLHYAAAEQQPAVLWLSPKAVWQNQQPIRGGVPICWPWFGKVDARLIADIPPATLATLKLPNHGLVRTRFWQITEQQITADAVMLELSISVNDLPWTSETVTLRYQIRLDHQLTLTLSCDTAIAQQAALHSYFTVADSRQTQVQPLPLEFYDKVSDSQQHSSSDVLHFVGEIDRVYPSTADSLMLVDSTTRVQISQQGHDASVLWNPAAAKAATSADIPADQWSDFVCVESAKLSVTAAPLALVQIIQPQI</sequence>
<dbReference type="Pfam" id="PF01263">
    <property type="entry name" value="Aldose_epim"/>
    <property type="match status" value="1"/>
</dbReference>
<evidence type="ECO:0000256" key="5">
    <source>
        <dbReference type="PIRSR" id="PIRSR016020-1"/>
    </source>
</evidence>
<comment type="caution">
    <text evidence="6">The sequence shown here is derived from an EMBL/GenBank/DDBJ whole genome shotgun (WGS) entry which is preliminary data.</text>
</comment>
<evidence type="ECO:0000256" key="1">
    <source>
        <dbReference type="ARBA" id="ARBA00001096"/>
    </source>
</evidence>
<dbReference type="OrthoDB" id="9790727at2"/>
<comment type="catalytic activity">
    <reaction evidence="1">
        <text>alpha-D-glucose 6-phosphate = beta-D-glucose 6-phosphate</text>
        <dbReference type="Rhea" id="RHEA:16249"/>
        <dbReference type="ChEBI" id="CHEBI:58225"/>
        <dbReference type="ChEBI" id="CHEBI:58247"/>
        <dbReference type="EC" id="5.1.3.15"/>
    </reaction>
</comment>
<dbReference type="Proteomes" id="UP000283077">
    <property type="component" value="Unassembled WGS sequence"/>
</dbReference>
<dbReference type="GO" id="GO:0005975">
    <property type="term" value="P:carbohydrate metabolic process"/>
    <property type="evidence" value="ECO:0007669"/>
    <property type="project" value="InterPro"/>
</dbReference>
<comment type="similarity">
    <text evidence="2 4">Belongs to the glucose-6-phosphate 1-epimerase family.</text>
</comment>
<dbReference type="PIRSF" id="PIRSF016020">
    <property type="entry name" value="PHexose_mutarotase"/>
    <property type="match status" value="1"/>
</dbReference>
<evidence type="ECO:0000313" key="6">
    <source>
        <dbReference type="EMBL" id="RVU37489.1"/>
    </source>
</evidence>
<dbReference type="AlphaFoldDB" id="A0A437QSP4"/>
<proteinExistence type="inferred from homology"/>
<dbReference type="InterPro" id="IPR008183">
    <property type="entry name" value="Aldose_1/G6P_1-epimerase"/>
</dbReference>
<evidence type="ECO:0000313" key="7">
    <source>
        <dbReference type="Proteomes" id="UP000283077"/>
    </source>
</evidence>
<dbReference type="PANTHER" id="PTHR11122:SF13">
    <property type="entry name" value="GLUCOSE-6-PHOSPHATE 1-EPIMERASE"/>
    <property type="match status" value="1"/>
</dbReference>
<protein>
    <recommendedName>
        <fullName evidence="4">Putative glucose-6-phosphate 1-epimerase</fullName>
        <ecNumber evidence="4">5.1.3.15</ecNumber>
    </recommendedName>
</protein>
<evidence type="ECO:0000256" key="3">
    <source>
        <dbReference type="ARBA" id="ARBA00023235"/>
    </source>
</evidence>